<dbReference type="Proteomes" id="UP001597568">
    <property type="component" value="Unassembled WGS sequence"/>
</dbReference>
<protein>
    <submittedName>
        <fullName evidence="1">Uncharacterized protein</fullName>
    </submittedName>
</protein>
<accession>A0ABW5Y3L0</accession>
<keyword evidence="2" id="KW-1185">Reference proteome</keyword>
<comment type="caution">
    <text evidence="1">The sequence shown here is derived from an EMBL/GenBank/DDBJ whole genome shotgun (WGS) entry which is preliminary data.</text>
</comment>
<evidence type="ECO:0000313" key="2">
    <source>
        <dbReference type="Proteomes" id="UP001597568"/>
    </source>
</evidence>
<sequence length="77" mass="8267">MFNTTSKSDTLYLIANVDEHGNVINFPMGGGSSTRPTIKAHDNLTSAKRSLRHFKGAVIVRATGFRVFDVEGGDGNA</sequence>
<gene>
    <name evidence="1" type="ORF">ACFSY7_15370</name>
</gene>
<dbReference type="RefSeq" id="WP_380148509.1">
    <property type="nucleotide sequence ID" value="NZ_JBHUOR010000130.1"/>
</dbReference>
<name>A0ABW5Y3L0_9BACL</name>
<reference evidence="2" key="1">
    <citation type="journal article" date="2019" name="Int. J. Syst. Evol. Microbiol.">
        <title>The Global Catalogue of Microorganisms (GCM) 10K type strain sequencing project: providing services to taxonomists for standard genome sequencing and annotation.</title>
        <authorList>
            <consortium name="The Broad Institute Genomics Platform"/>
            <consortium name="The Broad Institute Genome Sequencing Center for Infectious Disease"/>
            <person name="Wu L."/>
            <person name="Ma J."/>
        </authorList>
    </citation>
    <scope>NUCLEOTIDE SEQUENCE [LARGE SCALE GENOMIC DNA]</scope>
    <source>
        <strain evidence="2">KCTC 33522</strain>
    </source>
</reference>
<proteinExistence type="predicted"/>
<evidence type="ECO:0000313" key="1">
    <source>
        <dbReference type="EMBL" id="MFD2869872.1"/>
    </source>
</evidence>
<organism evidence="1 2">
    <name type="scientific">Kurthia populi</name>
    <dbReference type="NCBI Taxonomy" id="1562132"/>
    <lineage>
        <taxon>Bacteria</taxon>
        <taxon>Bacillati</taxon>
        <taxon>Bacillota</taxon>
        <taxon>Bacilli</taxon>
        <taxon>Bacillales</taxon>
        <taxon>Caryophanaceae</taxon>
        <taxon>Kurthia</taxon>
    </lineage>
</organism>
<dbReference type="EMBL" id="JBHUOR010000130">
    <property type="protein sequence ID" value="MFD2869872.1"/>
    <property type="molecule type" value="Genomic_DNA"/>
</dbReference>